<dbReference type="Gene3D" id="2.60.40.10">
    <property type="entry name" value="Immunoglobulins"/>
    <property type="match status" value="2"/>
</dbReference>
<dbReference type="SMART" id="SM01276">
    <property type="entry name" value="M60-like"/>
    <property type="match status" value="1"/>
</dbReference>
<dbReference type="InterPro" id="IPR051244">
    <property type="entry name" value="TCAF"/>
</dbReference>
<dbReference type="Pfam" id="PF13004">
    <property type="entry name" value="BACON"/>
    <property type="match status" value="1"/>
</dbReference>
<evidence type="ECO:0000256" key="1">
    <source>
        <dbReference type="SAM" id="SignalP"/>
    </source>
</evidence>
<organism evidence="3 4">
    <name type="scientific">Bacteroides faecium</name>
    <dbReference type="NCBI Taxonomy" id="2715212"/>
    <lineage>
        <taxon>Bacteria</taxon>
        <taxon>Pseudomonadati</taxon>
        <taxon>Bacteroidota</taxon>
        <taxon>Bacteroidia</taxon>
        <taxon>Bacteroidales</taxon>
        <taxon>Bacteroidaceae</taxon>
        <taxon>Bacteroides</taxon>
    </lineage>
</organism>
<dbReference type="KEGG" id="bfc:BacF7301_03630"/>
<dbReference type="Gene3D" id="2.60.120.1250">
    <property type="entry name" value="Peptidase M60, enhancin-like domain 1"/>
    <property type="match status" value="1"/>
</dbReference>
<keyword evidence="4" id="KW-1185">Reference proteome</keyword>
<dbReference type="InterPro" id="IPR024361">
    <property type="entry name" value="BACON"/>
</dbReference>
<dbReference type="InterPro" id="IPR000421">
    <property type="entry name" value="FA58C"/>
</dbReference>
<dbReference type="PROSITE" id="PS51723">
    <property type="entry name" value="PEPTIDASE_M60"/>
    <property type="match status" value="1"/>
</dbReference>
<dbReference type="PANTHER" id="PTHR15730:SF5">
    <property type="entry name" value="SI:CH211-210B2.2-RELATED"/>
    <property type="match status" value="1"/>
</dbReference>
<dbReference type="Pfam" id="PF13402">
    <property type="entry name" value="Peptidase_M60"/>
    <property type="match status" value="1"/>
</dbReference>
<dbReference type="InterPro" id="IPR008979">
    <property type="entry name" value="Galactose-bd-like_sf"/>
</dbReference>
<gene>
    <name evidence="3" type="ORF">BacF7301_03630</name>
</gene>
<sequence>MKKKLLYVLYMLCGVLCNACEESSEESFVVPSLEVDSKSMYFGEEADTKEIEVTSNVEWVAAVDASGRSWCHMTVEQGKMIVRVDENTDKDMRRASIEISASELRKTIEVAQLGWGKAILVSPKDANVEAIGGNLTFEVTANIEYAIRLEDGCNWVHLSPQTRGAHDMVTNVVSFKIDMNEGEVRATTIWVTDKDEDSEIEPVPFKVNQKKLGDTYESTGMEGLKEDIKVLVSRAEANKQQSTNEGAAKMIDGDMKTIYHSPYNNNEVTEQSPAILTYYFDSAVDMDYLLYYPRADGGTNGVFKEVEVKVLSNANARGVEEWQIVATKNLNGSTSASRIDFPVSQIGVTAVQVVVKSGVNELASCAEMEFYKKNPDHFDYATLFTDASCSQLKAGVTEQDIQNCTYSFFKNIAYFMYHRKYPQEFRIAEFKAYPHPSIQQKINKTGAYSLMDNPAGIYVTQGQELVVLVADTHGETITLRVQNLDVPGGNGYGGDSYPLTTGINKLKMRNKGLVYVMYHTQTLEEVDRKLPVKIHFASGQVNGYFDSQKHEASRWNELLNSTVCGYFDVLGKYAHLTFPVNRFRTHTGSRGKELIDLYDKFVEGEQIFLGLKKYGGMFQNRLYFHVVYTTGAMYAADNHTYYPDDNMPALCDPTLLSTTSCWGPAHEVGHVNQTRPGLKWVGTTEVTNNIMSQYIQTVVLNNASRLQTDGCYPKAWSSIIASKHSHLLETDFFFKLVPFWQLQLYFGKVKGLTPTEANGWDGFYPQVYEYIRKNPDLSTDSERQLEFAYICSKIAKMNLTSFFTKWGFLAAARMTVDDYGTKEVVITQEQVDAVKARIKDLGYPELGVNIEYITDNNVDEFEHPQSVKVGTATRKGGTITLNGWANVLVFEVMDGDKVVYVADGVKQVAGFTVTGWKDSYKVFALSAKERMEVILK</sequence>
<dbReference type="Gene3D" id="3.40.390.80">
    <property type="entry name" value="Peptidase M60, enhancin-like domain 2"/>
    <property type="match status" value="1"/>
</dbReference>
<evidence type="ECO:0000313" key="4">
    <source>
        <dbReference type="Proteomes" id="UP000501780"/>
    </source>
</evidence>
<dbReference type="InterPro" id="IPR042279">
    <property type="entry name" value="Pep_M60_3"/>
</dbReference>
<dbReference type="AlphaFoldDB" id="A0A6H0KIN5"/>
<dbReference type="CDD" id="cd14948">
    <property type="entry name" value="BACON"/>
    <property type="match status" value="2"/>
</dbReference>
<dbReference type="PANTHER" id="PTHR15730">
    <property type="entry name" value="EXPERIMENTAL AUTOIMMUNE PROSTATITIS ANTIGEN 2-RELATED"/>
    <property type="match status" value="1"/>
</dbReference>
<protein>
    <recommendedName>
        <fullName evidence="2">Peptidase M60 domain-containing protein</fullName>
    </recommendedName>
</protein>
<feature type="chain" id="PRO_5026293639" description="Peptidase M60 domain-containing protein" evidence="1">
    <location>
        <begin position="20"/>
        <end position="936"/>
    </location>
</feature>
<dbReference type="InterPro" id="IPR013783">
    <property type="entry name" value="Ig-like_fold"/>
</dbReference>
<reference evidence="3 4" key="1">
    <citation type="submission" date="2020-03" db="EMBL/GenBank/DDBJ databases">
        <title>Genomic analysis of Bacteroides faecium CBA7301.</title>
        <authorList>
            <person name="Kim J."/>
            <person name="Roh S.W."/>
        </authorList>
    </citation>
    <scope>NUCLEOTIDE SEQUENCE [LARGE SCALE GENOMIC DNA]</scope>
    <source>
        <strain evidence="3 4">CBA7301</strain>
    </source>
</reference>
<accession>A0A6H0KIN5</accession>
<dbReference type="InterPro" id="IPR031161">
    <property type="entry name" value="Peptidase_M60_dom"/>
</dbReference>
<dbReference type="Pfam" id="PF00754">
    <property type="entry name" value="F5_F8_type_C"/>
    <property type="match status" value="1"/>
</dbReference>
<proteinExistence type="predicted"/>
<feature type="domain" description="Peptidase M60" evidence="2">
    <location>
        <begin position="450"/>
        <end position="747"/>
    </location>
</feature>
<dbReference type="RefSeq" id="WP_167960302.1">
    <property type="nucleotide sequence ID" value="NZ_CP050831.1"/>
</dbReference>
<feature type="signal peptide" evidence="1">
    <location>
        <begin position="1"/>
        <end position="19"/>
    </location>
</feature>
<dbReference type="SUPFAM" id="SSF49785">
    <property type="entry name" value="Galactose-binding domain-like"/>
    <property type="match status" value="1"/>
</dbReference>
<evidence type="ECO:0000259" key="2">
    <source>
        <dbReference type="PROSITE" id="PS51723"/>
    </source>
</evidence>
<dbReference type="Proteomes" id="UP000501780">
    <property type="component" value="Chromosome"/>
</dbReference>
<dbReference type="EMBL" id="CP050831">
    <property type="protein sequence ID" value="QIU93294.1"/>
    <property type="molecule type" value="Genomic_DNA"/>
</dbReference>
<name>A0A6H0KIN5_9BACE</name>
<evidence type="ECO:0000313" key="3">
    <source>
        <dbReference type="EMBL" id="QIU93294.1"/>
    </source>
</evidence>
<dbReference type="Gene3D" id="2.60.120.260">
    <property type="entry name" value="Galactose-binding domain-like"/>
    <property type="match status" value="1"/>
</dbReference>
<keyword evidence="1" id="KW-0732">Signal</keyword>
<dbReference type="Gene3D" id="1.10.390.30">
    <property type="entry name" value="Peptidase M60, enhancin-like domain 3"/>
    <property type="match status" value="1"/>
</dbReference>